<dbReference type="Pfam" id="PF15742">
    <property type="entry name" value="DUF4686"/>
    <property type="match status" value="1"/>
</dbReference>
<dbReference type="Proteomes" id="UP001634394">
    <property type="component" value="Unassembled WGS sequence"/>
</dbReference>
<proteinExistence type="predicted"/>
<feature type="coiled-coil region" evidence="1">
    <location>
        <begin position="569"/>
        <end position="751"/>
    </location>
</feature>
<organism evidence="3 4">
    <name type="scientific">Sinanodonta woodiana</name>
    <name type="common">Chinese pond mussel</name>
    <name type="synonym">Anodonta woodiana</name>
    <dbReference type="NCBI Taxonomy" id="1069815"/>
    <lineage>
        <taxon>Eukaryota</taxon>
        <taxon>Metazoa</taxon>
        <taxon>Spiralia</taxon>
        <taxon>Lophotrochozoa</taxon>
        <taxon>Mollusca</taxon>
        <taxon>Bivalvia</taxon>
        <taxon>Autobranchia</taxon>
        <taxon>Heteroconchia</taxon>
        <taxon>Palaeoheterodonta</taxon>
        <taxon>Unionida</taxon>
        <taxon>Unionoidea</taxon>
        <taxon>Unionidae</taxon>
        <taxon>Unioninae</taxon>
        <taxon>Sinanodonta</taxon>
    </lineage>
</organism>
<protein>
    <submittedName>
        <fullName evidence="3">Uncharacterized protein</fullName>
    </submittedName>
</protein>
<feature type="coiled-coil region" evidence="1">
    <location>
        <begin position="1367"/>
        <end position="1401"/>
    </location>
</feature>
<feature type="compositionally biased region" description="Basic and acidic residues" evidence="2">
    <location>
        <begin position="946"/>
        <end position="955"/>
    </location>
</feature>
<dbReference type="InterPro" id="IPR052825">
    <property type="entry name" value="CCD-Prefoldin_beta-like"/>
</dbReference>
<reference evidence="3 4" key="1">
    <citation type="submission" date="2024-11" db="EMBL/GenBank/DDBJ databases">
        <title>Chromosome-level genome assembly of the freshwater bivalve Anodonta woodiana.</title>
        <authorList>
            <person name="Chen X."/>
        </authorList>
    </citation>
    <scope>NUCLEOTIDE SEQUENCE [LARGE SCALE GENOMIC DNA]</scope>
    <source>
        <strain evidence="3">MN2024</strain>
        <tissue evidence="3">Gills</tissue>
    </source>
</reference>
<feature type="compositionally biased region" description="Basic and acidic residues" evidence="2">
    <location>
        <begin position="247"/>
        <end position="260"/>
    </location>
</feature>
<keyword evidence="1" id="KW-0175">Coiled coil</keyword>
<feature type="coiled-coil region" evidence="1">
    <location>
        <begin position="295"/>
        <end position="500"/>
    </location>
</feature>
<evidence type="ECO:0000313" key="4">
    <source>
        <dbReference type="Proteomes" id="UP001634394"/>
    </source>
</evidence>
<accession>A0ABD3VNP8</accession>
<gene>
    <name evidence="3" type="ORF">ACJMK2_008135</name>
</gene>
<keyword evidence="4" id="KW-1185">Reference proteome</keyword>
<sequence>MASSETPSRLLGSPSDIRTEIDRLLSQDGLNAQCTDEEKLFYVWRLYQTAEEHLQTAIENEEKLKRSQAEEMQEVENYVEHIRHLSDEREALIQELETENDQLKQEIEALRQEQNASTASLRDESAEMLIQQGLEEIASAPTSEQIAFLLVERARLLDELEAEQGRTMSDGRASTELQRTLDTERKEFEDELNAQRRSMDLVRQQLKQEHEEEINVLMDENSKMEDELALAREKVVSLEARVSSLEDELKKERENHDKEPVSPSTPDIRSTRGRSPSPLCRSPSDVALRQIISEKTKLEGEILGYKATIRNQENEKKELQEKINKLDAELEEAQMKTQQLQMKNRSLKAELEESEQQLEDTENHLEEVAKERDSLKDTVRNLEDEHSADLKDIVNKLNIENKDLNEQVNTLRKQYEDLVTEKEDIASQNLALIKGEEELKHQLETLKVELNDALNSEEFKQKVEELERTKSLLDSKSFECDELKERSETLTKENKELFNQFESIQVELDSKKVDAQVLAKQEIILQHLRDQSSKFSKELTETKSKLTETDMKTINGVATDRMEVNIVLKKESEDLKAKLQLTLNELSKARSVIEQERSENSELTARVMELEQLLEENSHAMGLDSRESTLTELELKVKELEKLILEKNALEDELEEQKQKVSELTRQVEELDVVKVELEDSKDMLDQEKRSRGQIEGKMHELEQQMEDQKVEADNLQHILNEKIKSLENRVQALQDDLFAAQDELTSAQEKYEKTHETYHLELKEQALKVKAAEVEFHERLHKEEIKRQEAQYQEDIKRTEVFERTTAAKDESSLVELRLEKQKVENLEKQIEAMKIRITEAQKQVEELTKEKDSAQKELKLLREANLKYTSQKEDKESMRSELEAVRRELDHLRTSAQYDSEERQQHMDRIKTLEDYTRQLELDNRELANKLSETLVKLEQTEEQMQREKRNTLDRQQQSNRQLYQVESDLEVANNKIRELREEIQKKQSQLMKIESDKVGQSAKSETTIARLETELNELKQYHRKELDKLTEKVEQTNKESKELKNSLREKEQELLSRQHEFKRQKTQIERLEAQLQTEVKIRTDLENRNTALDQEISKVWAQVRSLMEKNSSLETTKRTLEDEIEKFATTSRQAETSFAQKAMGQEATVKSLQNRAETAEKRADHLQRELNDVSLKLQGSDLQDKRDRMTALKTQLEGEKLQRSLLDQSMKELQQQVTVLRQRETKLVEQNRELHHTIMDMESKLEDVQERSKNALEMQQHKSEMGKRSMMDQISRLQDEIKKLQYDLLTANEKRELQDRKYEERKTRTKAKLLKASPCKHNYNVYPILDYYHKDKTRITDQINRMDEDLRLTRATLRKELDWKERMDKNYKDLLSEKRELLTQLNEQEESIREKARMISMLQIRTKFLEEENTRLHDRIDAVSQQKQGLDKMLKEYKLGKDRDAFIISASDECDTNKRDPYLLVREILNRLAVLLKMWKQHFCSIFY</sequence>
<feature type="coiled-coil region" evidence="1">
    <location>
        <begin position="47"/>
        <end position="120"/>
    </location>
</feature>
<dbReference type="PANTHER" id="PTHR34479">
    <property type="entry name" value="COILED-COIL DOMAIN-CONTAINING PROTEIN 30"/>
    <property type="match status" value="1"/>
</dbReference>
<name>A0ABD3VNP8_SINWO</name>
<evidence type="ECO:0000313" key="3">
    <source>
        <dbReference type="EMBL" id="KAL3862147.1"/>
    </source>
</evidence>
<dbReference type="PANTHER" id="PTHR34479:SF1">
    <property type="entry name" value="COILED-COIL DOMAIN-CONTAINING PROTEIN 30"/>
    <property type="match status" value="1"/>
</dbReference>
<dbReference type="Gene3D" id="1.10.287.1490">
    <property type="match status" value="2"/>
</dbReference>
<dbReference type="EMBL" id="JBJQND010000011">
    <property type="protein sequence ID" value="KAL3862147.1"/>
    <property type="molecule type" value="Genomic_DNA"/>
</dbReference>
<feature type="region of interest" description="Disordered" evidence="2">
    <location>
        <begin position="944"/>
        <end position="963"/>
    </location>
</feature>
<evidence type="ECO:0000256" key="1">
    <source>
        <dbReference type="SAM" id="Coils"/>
    </source>
</evidence>
<feature type="region of interest" description="Disordered" evidence="2">
    <location>
        <begin position="245"/>
        <end position="283"/>
    </location>
</feature>
<dbReference type="InterPro" id="IPR031476">
    <property type="entry name" value="DUF4686"/>
</dbReference>
<comment type="caution">
    <text evidence="3">The sequence shown here is derived from an EMBL/GenBank/DDBJ whole genome shotgun (WGS) entry which is preliminary data.</text>
</comment>
<evidence type="ECO:0000256" key="2">
    <source>
        <dbReference type="SAM" id="MobiDB-lite"/>
    </source>
</evidence>